<protein>
    <submittedName>
        <fullName evidence="4">Uncharacterized protein</fullName>
    </submittedName>
</protein>
<sequence>MRRFGPIIYTLVSTCLTSTAFQISPPIPSHPSESSFQKLQIAGPDPGQSESLPLDEDREHQENEYFTLTFSNSLSFLAATVENNDLSTTSLERTVLDSRGGTGVAGEITSVSGNIGDGVTPESLIGIGDVNATRQSPNSIGDINATNQSPNGMNQSPNGIGNTTVSGVQYQSHVSSNIGHDTTVPPTLTSTVIFTTLAQSQSEKSRPRTGLIAGCVAGGVLVVLVVTTFALCILRRRNKKLKYNLGPTPYLDMTPSSGSDTPYMDSKIQMLCQRERLERELEAYEQASQESNSRNEDGPDGINGSNQQDDVVQVTRRQMEVLTRRIAALEAVTMAPPDYSSHTSQ</sequence>
<feature type="signal peptide" evidence="3">
    <location>
        <begin position="1"/>
        <end position="20"/>
    </location>
</feature>
<evidence type="ECO:0000313" key="5">
    <source>
        <dbReference type="Proteomes" id="UP001049176"/>
    </source>
</evidence>
<keyword evidence="3" id="KW-0732">Signal</keyword>
<dbReference type="AlphaFoldDB" id="A0A9P7RPX2"/>
<keyword evidence="2" id="KW-0812">Transmembrane</keyword>
<organism evidence="4 5">
    <name type="scientific">Marasmius oreades</name>
    <name type="common">fairy-ring Marasmius</name>
    <dbReference type="NCBI Taxonomy" id="181124"/>
    <lineage>
        <taxon>Eukaryota</taxon>
        <taxon>Fungi</taxon>
        <taxon>Dikarya</taxon>
        <taxon>Basidiomycota</taxon>
        <taxon>Agaricomycotina</taxon>
        <taxon>Agaricomycetes</taxon>
        <taxon>Agaricomycetidae</taxon>
        <taxon>Agaricales</taxon>
        <taxon>Marasmiineae</taxon>
        <taxon>Marasmiaceae</taxon>
        <taxon>Marasmius</taxon>
    </lineage>
</organism>
<keyword evidence="5" id="KW-1185">Reference proteome</keyword>
<dbReference type="GeneID" id="66082184"/>
<keyword evidence="2" id="KW-0472">Membrane</keyword>
<dbReference type="Proteomes" id="UP001049176">
    <property type="component" value="Chromosome 9"/>
</dbReference>
<feature type="region of interest" description="Disordered" evidence="1">
    <location>
        <begin position="283"/>
        <end position="315"/>
    </location>
</feature>
<evidence type="ECO:0000256" key="2">
    <source>
        <dbReference type="SAM" id="Phobius"/>
    </source>
</evidence>
<feature type="transmembrane region" description="Helical" evidence="2">
    <location>
        <begin position="211"/>
        <end position="234"/>
    </location>
</feature>
<name>A0A9P7RPX2_9AGAR</name>
<evidence type="ECO:0000256" key="3">
    <source>
        <dbReference type="SAM" id="SignalP"/>
    </source>
</evidence>
<dbReference type="EMBL" id="CM032189">
    <property type="protein sequence ID" value="KAG7087130.1"/>
    <property type="molecule type" value="Genomic_DNA"/>
</dbReference>
<comment type="caution">
    <text evidence="4">The sequence shown here is derived from an EMBL/GenBank/DDBJ whole genome shotgun (WGS) entry which is preliminary data.</text>
</comment>
<evidence type="ECO:0000313" key="4">
    <source>
        <dbReference type="EMBL" id="KAG7087130.1"/>
    </source>
</evidence>
<proteinExistence type="predicted"/>
<reference evidence="4" key="1">
    <citation type="journal article" date="2021" name="Genome Biol. Evol.">
        <title>The assembled and annotated genome of the fairy-ring fungus Marasmius oreades.</title>
        <authorList>
            <person name="Hiltunen M."/>
            <person name="Ament-Velasquez S.L."/>
            <person name="Johannesson H."/>
        </authorList>
    </citation>
    <scope>NUCLEOTIDE SEQUENCE</scope>
    <source>
        <strain evidence="4">03SP1</strain>
    </source>
</reference>
<dbReference type="RefSeq" id="XP_043003601.1">
    <property type="nucleotide sequence ID" value="XM_043158257.1"/>
</dbReference>
<dbReference type="KEGG" id="more:E1B28_013109"/>
<gene>
    <name evidence="4" type="ORF">E1B28_013109</name>
</gene>
<feature type="chain" id="PRO_5040110539" evidence="3">
    <location>
        <begin position="21"/>
        <end position="345"/>
    </location>
</feature>
<feature type="region of interest" description="Disordered" evidence="1">
    <location>
        <begin position="26"/>
        <end position="59"/>
    </location>
</feature>
<accession>A0A9P7RPX2</accession>
<keyword evidence="2" id="KW-1133">Transmembrane helix</keyword>
<evidence type="ECO:0000256" key="1">
    <source>
        <dbReference type="SAM" id="MobiDB-lite"/>
    </source>
</evidence>